<dbReference type="Pfam" id="PF06686">
    <property type="entry name" value="SpoIIIAC"/>
    <property type="match status" value="2"/>
</dbReference>
<dbReference type="InterPro" id="IPR025664">
    <property type="entry name" value="Spore_III_AC/AD"/>
</dbReference>
<evidence type="ECO:0000313" key="3">
    <source>
        <dbReference type="Proteomes" id="UP000886800"/>
    </source>
</evidence>
<gene>
    <name evidence="2" type="ORF">H9736_08415</name>
</gene>
<dbReference type="Proteomes" id="UP000886800">
    <property type="component" value="Unassembled WGS sequence"/>
</dbReference>
<evidence type="ECO:0000313" key="2">
    <source>
        <dbReference type="EMBL" id="HIX66255.1"/>
    </source>
</evidence>
<keyword evidence="1" id="KW-0472">Membrane</keyword>
<dbReference type="EMBL" id="DXES01000177">
    <property type="protein sequence ID" value="HIX66255.1"/>
    <property type="molecule type" value="Genomic_DNA"/>
</dbReference>
<reference evidence="2" key="2">
    <citation type="submission" date="2021-04" db="EMBL/GenBank/DDBJ databases">
        <authorList>
            <person name="Gilroy R."/>
        </authorList>
    </citation>
    <scope>NUCLEOTIDE SEQUENCE</scope>
    <source>
        <strain evidence="2">CHK188-5543</strain>
    </source>
</reference>
<protein>
    <submittedName>
        <fullName evidence="2">Stage III sporulation AC/AD family protein</fullName>
    </submittedName>
</protein>
<reference evidence="2" key="1">
    <citation type="journal article" date="2021" name="PeerJ">
        <title>Extensive microbial diversity within the chicken gut microbiome revealed by metagenomics and culture.</title>
        <authorList>
            <person name="Gilroy R."/>
            <person name="Ravi A."/>
            <person name="Getino M."/>
            <person name="Pursley I."/>
            <person name="Horton D.L."/>
            <person name="Alikhan N.F."/>
            <person name="Baker D."/>
            <person name="Gharbi K."/>
            <person name="Hall N."/>
            <person name="Watson M."/>
            <person name="Adriaenssens E.M."/>
            <person name="Foster-Nyarko E."/>
            <person name="Jarju S."/>
            <person name="Secka A."/>
            <person name="Antonio M."/>
            <person name="Oren A."/>
            <person name="Chaudhuri R.R."/>
            <person name="La Ragione R."/>
            <person name="Hildebrand F."/>
            <person name="Pallen M.J."/>
        </authorList>
    </citation>
    <scope>NUCLEOTIDE SEQUENCE</scope>
    <source>
        <strain evidence="2">CHK188-5543</strain>
    </source>
</reference>
<organism evidence="2 3">
    <name type="scientific">Candidatus Anaerotruncus excrementipullorum</name>
    <dbReference type="NCBI Taxonomy" id="2838465"/>
    <lineage>
        <taxon>Bacteria</taxon>
        <taxon>Bacillati</taxon>
        <taxon>Bacillota</taxon>
        <taxon>Clostridia</taxon>
        <taxon>Eubacteriales</taxon>
        <taxon>Oscillospiraceae</taxon>
        <taxon>Anaerotruncus</taxon>
    </lineage>
</organism>
<comment type="caution">
    <text evidence="2">The sequence shown here is derived from an EMBL/GenBank/DDBJ whole genome shotgun (WGS) entry which is preliminary data.</text>
</comment>
<keyword evidence="1" id="KW-1133">Transmembrane helix</keyword>
<proteinExistence type="predicted"/>
<evidence type="ECO:0000256" key="1">
    <source>
        <dbReference type="SAM" id="Phobius"/>
    </source>
</evidence>
<sequence length="133" mass="13906">MELLQICGLAAVAVALNAVLRDRHPEYAFVLSLLTGLLILGSALLWAAPLFQRLHSLLEAAGAGPAHVQILFKALGLCLVTQIACDACRDLGERGVAARVETAGKLAVLLTSLPLFEEILQIAGELIGRGGLG</sequence>
<name>A0A9D1WT02_9FIRM</name>
<feature type="transmembrane region" description="Helical" evidence="1">
    <location>
        <begin position="27"/>
        <end position="48"/>
    </location>
</feature>
<accession>A0A9D1WT02</accession>
<dbReference type="AlphaFoldDB" id="A0A9D1WT02"/>
<keyword evidence="1" id="KW-0812">Transmembrane</keyword>